<evidence type="ECO:0000259" key="3">
    <source>
        <dbReference type="Pfam" id="PF02230"/>
    </source>
</evidence>
<sequence length="240" mass="26271">MTRSFFALAVATLMTASSLPAADLTTQSYEGIVELKVGYRYLLSLPDGYEADSAKKWPLLVFLHGAGERGDDLELLKKHGPPKLIAAGKKFEAIVVCPQVPLKSIWNEHGVKGLVDEIIKTHRVDISRLYLTGISMGGFGTWNTALAYPDTFAAIAPICGGAGVGFVMAERIKDLPCWIFHGDADKAVPVDFSIKMHDALKKAGSSAKLTIYPGVGHDSWTQTYDNPELWEWMFAQKRAD</sequence>
<keyword evidence="4" id="KW-0378">Hydrolase</keyword>
<dbReference type="PANTHER" id="PTHR43037">
    <property type="entry name" value="UNNAMED PRODUCT-RELATED"/>
    <property type="match status" value="1"/>
</dbReference>
<dbReference type="Gene3D" id="3.40.50.1820">
    <property type="entry name" value="alpha/beta hydrolase"/>
    <property type="match status" value="1"/>
</dbReference>
<dbReference type="InterPro" id="IPR050955">
    <property type="entry name" value="Plant_Biomass_Hydrol_Est"/>
</dbReference>
<evidence type="ECO:0000256" key="2">
    <source>
        <dbReference type="SAM" id="SignalP"/>
    </source>
</evidence>
<name>A0A1T4WJX4_9BACT</name>
<dbReference type="GO" id="GO:0016787">
    <property type="term" value="F:hydrolase activity"/>
    <property type="evidence" value="ECO:0007669"/>
    <property type="project" value="UniProtKB-KW"/>
</dbReference>
<evidence type="ECO:0000256" key="1">
    <source>
        <dbReference type="ARBA" id="ARBA00022729"/>
    </source>
</evidence>
<accession>A0A1T4WJX4</accession>
<dbReference type="SUPFAM" id="SSF53474">
    <property type="entry name" value="alpha/beta-Hydrolases"/>
    <property type="match status" value="1"/>
</dbReference>
<dbReference type="InterPro" id="IPR029058">
    <property type="entry name" value="AB_hydrolase_fold"/>
</dbReference>
<feature type="domain" description="Phospholipase/carboxylesterase/thioesterase" evidence="3">
    <location>
        <begin position="111"/>
        <end position="222"/>
    </location>
</feature>
<evidence type="ECO:0000313" key="5">
    <source>
        <dbReference type="Proteomes" id="UP000190774"/>
    </source>
</evidence>
<dbReference type="Pfam" id="PF02230">
    <property type="entry name" value="Abhydrolase_2"/>
    <property type="match status" value="1"/>
</dbReference>
<dbReference type="RefSeq" id="WP_217698879.1">
    <property type="nucleotide sequence ID" value="NZ_FUYE01000001.1"/>
</dbReference>
<gene>
    <name evidence="4" type="ORF">SAMN02745166_00407</name>
</gene>
<dbReference type="PANTHER" id="PTHR43037:SF1">
    <property type="entry name" value="BLL1128 PROTEIN"/>
    <property type="match status" value="1"/>
</dbReference>
<organism evidence="4 5">
    <name type="scientific">Prosthecobacter debontii</name>
    <dbReference type="NCBI Taxonomy" id="48467"/>
    <lineage>
        <taxon>Bacteria</taxon>
        <taxon>Pseudomonadati</taxon>
        <taxon>Verrucomicrobiota</taxon>
        <taxon>Verrucomicrobiia</taxon>
        <taxon>Verrucomicrobiales</taxon>
        <taxon>Verrucomicrobiaceae</taxon>
        <taxon>Prosthecobacter</taxon>
    </lineage>
</organism>
<feature type="chain" id="PRO_5010539580" evidence="2">
    <location>
        <begin position="22"/>
        <end position="240"/>
    </location>
</feature>
<keyword evidence="5" id="KW-1185">Reference proteome</keyword>
<dbReference type="InterPro" id="IPR003140">
    <property type="entry name" value="PLipase/COase/thioEstase"/>
</dbReference>
<reference evidence="5" key="1">
    <citation type="submission" date="2017-02" db="EMBL/GenBank/DDBJ databases">
        <authorList>
            <person name="Varghese N."/>
            <person name="Submissions S."/>
        </authorList>
    </citation>
    <scope>NUCLEOTIDE SEQUENCE [LARGE SCALE GENOMIC DNA]</scope>
    <source>
        <strain evidence="5">ATCC 700200</strain>
    </source>
</reference>
<dbReference type="EMBL" id="FUYE01000001">
    <property type="protein sequence ID" value="SKA77622.1"/>
    <property type="molecule type" value="Genomic_DNA"/>
</dbReference>
<dbReference type="Proteomes" id="UP000190774">
    <property type="component" value="Unassembled WGS sequence"/>
</dbReference>
<proteinExistence type="predicted"/>
<keyword evidence="1 2" id="KW-0732">Signal</keyword>
<protein>
    <submittedName>
        <fullName evidence="4">Alpha/beta hydrolase family protein</fullName>
    </submittedName>
</protein>
<feature type="signal peptide" evidence="2">
    <location>
        <begin position="1"/>
        <end position="21"/>
    </location>
</feature>
<evidence type="ECO:0000313" key="4">
    <source>
        <dbReference type="EMBL" id="SKA77622.1"/>
    </source>
</evidence>
<dbReference type="AlphaFoldDB" id="A0A1T4WJX4"/>